<dbReference type="PROSITE" id="PS50994">
    <property type="entry name" value="INTEGRASE"/>
    <property type="match status" value="1"/>
</dbReference>
<protein>
    <recommendedName>
        <fullName evidence="1">Integrase catalytic domain-containing protein</fullName>
    </recommendedName>
</protein>
<dbReference type="GO" id="GO:0003676">
    <property type="term" value="F:nucleic acid binding"/>
    <property type="evidence" value="ECO:0007669"/>
    <property type="project" value="InterPro"/>
</dbReference>
<dbReference type="STRING" id="588581.Cpap_3999"/>
<feature type="domain" description="Integrase catalytic" evidence="1">
    <location>
        <begin position="279"/>
        <end position="453"/>
    </location>
</feature>
<dbReference type="eggNOG" id="COG2801">
    <property type="taxonomic scope" value="Bacteria"/>
</dbReference>
<dbReference type="RefSeq" id="WP_004616371.1">
    <property type="nucleotide sequence ID" value="NZ_ACXX02000001.1"/>
</dbReference>
<reference evidence="2" key="1">
    <citation type="submission" date="2009-07" db="EMBL/GenBank/DDBJ databases">
        <authorList>
            <consortium name="US DOE Joint Genome Institute (JGI-PGF)"/>
            <person name="Lucas S."/>
            <person name="Copeland A."/>
            <person name="Lapidus A."/>
            <person name="Glavina del Rio T."/>
            <person name="Tice H."/>
            <person name="Bruce D."/>
            <person name="Goodwin L."/>
            <person name="Pitluck S."/>
            <person name="Larimer F."/>
            <person name="Land M.L."/>
            <person name="Mouttaki H."/>
            <person name="He Z."/>
            <person name="Zhou J."/>
            <person name="Hemme C.L."/>
        </authorList>
    </citation>
    <scope>NUCLEOTIDE SEQUENCE [LARGE SCALE GENOMIC DNA]</scope>
    <source>
        <strain evidence="2">DSM 2782</strain>
    </source>
</reference>
<keyword evidence="3" id="KW-1185">Reference proteome</keyword>
<organism evidence="2 3">
    <name type="scientific">Ruminiclostridium papyrosolvens DSM 2782</name>
    <dbReference type="NCBI Taxonomy" id="588581"/>
    <lineage>
        <taxon>Bacteria</taxon>
        <taxon>Bacillati</taxon>
        <taxon>Bacillota</taxon>
        <taxon>Clostridia</taxon>
        <taxon>Eubacteriales</taxon>
        <taxon>Oscillospiraceae</taxon>
        <taxon>Ruminiclostridium</taxon>
    </lineage>
</organism>
<dbReference type="InterPro" id="IPR036397">
    <property type="entry name" value="RNaseH_sf"/>
</dbReference>
<dbReference type="Gene3D" id="3.30.420.10">
    <property type="entry name" value="Ribonuclease H-like superfamily/Ribonuclease H"/>
    <property type="match status" value="1"/>
</dbReference>
<dbReference type="GO" id="GO:0015074">
    <property type="term" value="P:DNA integration"/>
    <property type="evidence" value="ECO:0007669"/>
    <property type="project" value="InterPro"/>
</dbReference>
<name>F1T7W5_9FIRM</name>
<dbReference type="Proteomes" id="UP000003860">
    <property type="component" value="Unassembled WGS sequence"/>
</dbReference>
<proteinExistence type="predicted"/>
<dbReference type="EMBL" id="ACXX02000001">
    <property type="protein sequence ID" value="EGD49563.1"/>
    <property type="molecule type" value="Genomic_DNA"/>
</dbReference>
<dbReference type="SUPFAM" id="SSF53098">
    <property type="entry name" value="Ribonuclease H-like"/>
    <property type="match status" value="1"/>
</dbReference>
<dbReference type="Pfam" id="PF13610">
    <property type="entry name" value="DDE_Tnp_IS240"/>
    <property type="match status" value="1"/>
</dbReference>
<dbReference type="SUPFAM" id="SSF144020">
    <property type="entry name" value="FdhE-like"/>
    <property type="match status" value="1"/>
</dbReference>
<comment type="caution">
    <text evidence="2">The sequence shown here is derived from an EMBL/GenBank/DDBJ whole genome shotgun (WGS) entry which is preliminary data.</text>
</comment>
<dbReference type="AlphaFoldDB" id="F1T7W5"/>
<evidence type="ECO:0000313" key="2">
    <source>
        <dbReference type="EMBL" id="EGD49563.1"/>
    </source>
</evidence>
<sequence>MVTIIYQLLLIIQYQYKQICWLILFIARYIPLRQWAHDELHSPKYQKFLTDKLPIIIPFAKQDWQLWNEYYRLRYGKATKPVKPQKGKPHSVPSDTICPLCGAPHEYIYDNNGGRGQLKCKVCGQTFVNGKRVVSPLKLQCPYCGHALQPVKNRKHFRVHKCINSNCSYYKRNTKKIPKDTPPSDYWKYKLHYLYREFSVNFFDMDLSQLPKWATSFKYKKNSAYIMGLCLTYRVNLKLSLRQTVQALKDIHNIEISHTMVNSYAKTAAVIIKPFVDSYDYKPSNELAADETYIKIRGTKAYIWLIMDKVSRSILGYWVSMSRDAGPCILAMRMAFEKFKEFPGKALKFIADGYSAYPLAAQQFKIEKDWDVSVTQVIGLTNDDEVSKEHRPFKQIIERLNRTFKESYRVTCGYKADDGAVYSTTLWVAYYNFLRPHEKSCGKKPLNQVELLEGADNMPGKWQLLIYLGQQVILKQQTSVVSAVQVE</sequence>
<dbReference type="OrthoDB" id="1376408at2"/>
<gene>
    <name evidence="2" type="ORF">Cpap_3999</name>
</gene>
<dbReference type="InterPro" id="IPR032874">
    <property type="entry name" value="DDE_dom"/>
</dbReference>
<evidence type="ECO:0000313" key="3">
    <source>
        <dbReference type="Proteomes" id="UP000003860"/>
    </source>
</evidence>
<dbReference type="InterPro" id="IPR001584">
    <property type="entry name" value="Integrase_cat-core"/>
</dbReference>
<evidence type="ECO:0000259" key="1">
    <source>
        <dbReference type="PROSITE" id="PS50994"/>
    </source>
</evidence>
<accession>F1T7W5</accession>
<dbReference type="InterPro" id="IPR012337">
    <property type="entry name" value="RNaseH-like_sf"/>
</dbReference>
<reference evidence="2" key="2">
    <citation type="submission" date="2011-01" db="EMBL/GenBank/DDBJ databases">
        <title>The Non-contiguous Finished genome of Clostridium papyrosolvens.</title>
        <authorList>
            <person name="Lucas S."/>
            <person name="Copeland A."/>
            <person name="Lapidus A."/>
            <person name="Cheng J.-F."/>
            <person name="Goodwin L."/>
            <person name="Pitluck S."/>
            <person name="Misra M."/>
            <person name="Chertkov O."/>
            <person name="Detter J.C."/>
            <person name="Han C."/>
            <person name="Tapia R."/>
            <person name="Land M."/>
            <person name="Hauser L."/>
            <person name="Kyrpides N."/>
            <person name="Ivanova N."/>
            <person name="Pagani I."/>
            <person name="Mouttaki H."/>
            <person name="He Z."/>
            <person name="Zhou J."/>
            <person name="Hemme C.L."/>
            <person name="Woyke T."/>
        </authorList>
    </citation>
    <scope>NUCLEOTIDE SEQUENCE [LARGE SCALE GENOMIC DNA]</scope>
    <source>
        <strain evidence="2">DSM 2782</strain>
    </source>
</reference>
<dbReference type="InterPro" id="IPR024064">
    <property type="entry name" value="FdhE-like_sf"/>
</dbReference>